<dbReference type="SUPFAM" id="SSF51445">
    <property type="entry name" value="(Trans)glycosidases"/>
    <property type="match status" value="1"/>
</dbReference>
<evidence type="ECO:0000313" key="7">
    <source>
        <dbReference type="Proteomes" id="UP000070133"/>
    </source>
</evidence>
<dbReference type="STRING" id="321146.A0A139H5J7"/>
<keyword evidence="2" id="KW-0378">Hydrolase</keyword>
<dbReference type="GO" id="GO:0009254">
    <property type="term" value="P:peptidoglycan turnover"/>
    <property type="evidence" value="ECO:0007669"/>
    <property type="project" value="TreeGrafter"/>
</dbReference>
<dbReference type="EMBL" id="LFZN01000134">
    <property type="protein sequence ID" value="KXS97750.1"/>
    <property type="molecule type" value="Genomic_DNA"/>
</dbReference>
<reference evidence="6 7" key="1">
    <citation type="submission" date="2015-07" db="EMBL/GenBank/DDBJ databases">
        <title>Comparative genomics of the Sigatoka disease complex on banana suggests a link between parallel evolutionary changes in Pseudocercospora fijiensis and Pseudocercospora eumusae and increased virulence on the banana host.</title>
        <authorList>
            <person name="Chang T.-C."/>
            <person name="Salvucci A."/>
            <person name="Crous P.W."/>
            <person name="Stergiopoulos I."/>
        </authorList>
    </citation>
    <scope>NUCLEOTIDE SEQUENCE [LARGE SCALE GENOMIC DNA]</scope>
    <source>
        <strain evidence="6 7">CBS 114824</strain>
    </source>
</reference>
<dbReference type="InterPro" id="IPR017853">
    <property type="entry name" value="GH"/>
</dbReference>
<feature type="domain" description="Glycoside hydrolase family 3 N-terminal" evidence="5">
    <location>
        <begin position="60"/>
        <end position="375"/>
    </location>
</feature>
<name>A0A139H5J7_9PEZI</name>
<proteinExistence type="inferred from homology"/>
<dbReference type="AlphaFoldDB" id="A0A139H5J7"/>
<evidence type="ECO:0000256" key="4">
    <source>
        <dbReference type="ARBA" id="ARBA00023295"/>
    </source>
</evidence>
<dbReference type="GO" id="GO:0005975">
    <property type="term" value="P:carbohydrate metabolic process"/>
    <property type="evidence" value="ECO:0007669"/>
    <property type="project" value="InterPro"/>
</dbReference>
<accession>A0A139H5J7</accession>
<keyword evidence="4" id="KW-0326">Glycosidase</keyword>
<gene>
    <name evidence="6" type="ORF">AC578_3199</name>
</gene>
<dbReference type="GO" id="GO:0004553">
    <property type="term" value="F:hydrolase activity, hydrolyzing O-glycosyl compounds"/>
    <property type="evidence" value="ECO:0007669"/>
    <property type="project" value="InterPro"/>
</dbReference>
<dbReference type="Gene3D" id="3.20.20.300">
    <property type="entry name" value="Glycoside hydrolase, family 3, N-terminal domain"/>
    <property type="match status" value="1"/>
</dbReference>
<dbReference type="PANTHER" id="PTHR30480:SF14">
    <property type="entry name" value="HYDROLASE, PUTATIVE (AFU_ORTHOLOGUE AFUA_4G13770)-RELATED"/>
    <property type="match status" value="1"/>
</dbReference>
<organism evidence="6 7">
    <name type="scientific">Pseudocercospora eumusae</name>
    <dbReference type="NCBI Taxonomy" id="321146"/>
    <lineage>
        <taxon>Eukaryota</taxon>
        <taxon>Fungi</taxon>
        <taxon>Dikarya</taxon>
        <taxon>Ascomycota</taxon>
        <taxon>Pezizomycotina</taxon>
        <taxon>Dothideomycetes</taxon>
        <taxon>Dothideomycetidae</taxon>
        <taxon>Mycosphaerellales</taxon>
        <taxon>Mycosphaerellaceae</taxon>
        <taxon>Pseudocercospora</taxon>
    </lineage>
</organism>
<comment type="similarity">
    <text evidence="1">Belongs to the glycosyl hydrolase 3 family.</text>
</comment>
<dbReference type="OrthoDB" id="416222at2759"/>
<protein>
    <recommendedName>
        <fullName evidence="5">Glycoside hydrolase family 3 N-terminal domain-containing protein</fullName>
    </recommendedName>
</protein>
<dbReference type="InterPro" id="IPR050226">
    <property type="entry name" value="NagZ_Beta-hexosaminidase"/>
</dbReference>
<dbReference type="InterPro" id="IPR036962">
    <property type="entry name" value="Glyco_hydro_3_N_sf"/>
</dbReference>
<dbReference type="Proteomes" id="UP000070133">
    <property type="component" value="Unassembled WGS sequence"/>
</dbReference>
<evidence type="ECO:0000313" key="6">
    <source>
        <dbReference type="EMBL" id="KXS97750.1"/>
    </source>
</evidence>
<evidence type="ECO:0000259" key="5">
    <source>
        <dbReference type="Pfam" id="PF00933"/>
    </source>
</evidence>
<keyword evidence="3" id="KW-0325">Glycoprotein</keyword>
<comment type="caution">
    <text evidence="6">The sequence shown here is derived from an EMBL/GenBank/DDBJ whole genome shotgun (WGS) entry which is preliminary data.</text>
</comment>
<dbReference type="Pfam" id="PF00933">
    <property type="entry name" value="Glyco_hydro_3"/>
    <property type="match status" value="1"/>
</dbReference>
<evidence type="ECO:0000256" key="1">
    <source>
        <dbReference type="ARBA" id="ARBA00005336"/>
    </source>
</evidence>
<evidence type="ECO:0000256" key="3">
    <source>
        <dbReference type="ARBA" id="ARBA00023180"/>
    </source>
</evidence>
<dbReference type="InterPro" id="IPR001764">
    <property type="entry name" value="Glyco_hydro_3_N"/>
</dbReference>
<dbReference type="PANTHER" id="PTHR30480">
    <property type="entry name" value="BETA-HEXOSAMINIDASE-RELATED"/>
    <property type="match status" value="1"/>
</dbReference>
<evidence type="ECO:0000256" key="2">
    <source>
        <dbReference type="ARBA" id="ARBA00022801"/>
    </source>
</evidence>
<sequence>MLRFPNKRRFINALCDCSLSAQTSKMTRAISLLLLALAANSAAERQASDPSEVGLHVIWSYPGPKVPQELTDAVKAGKVGGVIFYDENIKNAQDFPGQVKALQEAYQQSSEYQGFPLLMVTDQEGGIVNRFPGGPDSAKVVGQASDPAAAGAAAGATVAKIFAANNINADLAPVLDVTSQAGDFTDKEQRSFGSNPDLVAKAAGPWITALQSAGYPATAKHFPGLGTAAADANTDLKPVVLTVSADELRRIDMKPYETAIANKISMVMASWAIYPALDDKNPAGLSRTIVQQELRQRLGFKGVTITDALEAGSLKAFGSTGELAVKATKAGMDILLASVRDVKQGNDTYSAVLEALTKGTIDRGEFKESTDRIVRMRSSLRG</sequence>
<keyword evidence="7" id="KW-1185">Reference proteome</keyword>